<sequence>MKPFLFMSGAGLLLLSACGTAGNNETNEPDEKGEVQAQSADFEEAAPLEIHTTIFALEDFINKIGQDHVDVENIIPPGVDAHTYEPPMRLMMELSDADAFIYSGGGMEGFIDTAVEVLEDEDVKMVEASEGIEFIDGSSHSHPHDHEHSHDHAHDENDHNHGHSHEHNHDHSHNDKEHAHSHNDENHSHEENHSHSHDNNGHAHDHNDEDHHGPGDPHVFIDPIRSIQLAENIQEALIELKPEEEEFFRENFAELKTDLEELDERFQTVAERAEREELFTAHAGYTYWADRYGFEQVPVTGFSPLNEPSQQEMQKLIATAEEKNIEYIVFERNYSIPAADMLVDEIGAERLYFDNMEALTEEQREEEKGYVELMKGNIKTLEKALK</sequence>
<evidence type="ECO:0000256" key="1">
    <source>
        <dbReference type="SAM" id="Coils"/>
    </source>
</evidence>
<evidence type="ECO:0000313" key="5">
    <source>
        <dbReference type="Proteomes" id="UP000240509"/>
    </source>
</evidence>
<dbReference type="Pfam" id="PF01297">
    <property type="entry name" value="ZnuA"/>
    <property type="match status" value="1"/>
</dbReference>
<gene>
    <name evidence="4" type="ORF">C6Y45_10890</name>
</gene>
<dbReference type="Gene3D" id="3.40.50.1980">
    <property type="entry name" value="Nitrogenase molybdenum iron protein domain"/>
    <property type="match status" value="3"/>
</dbReference>
<proteinExistence type="predicted"/>
<keyword evidence="1" id="KW-0175">Coiled coil</keyword>
<dbReference type="InterPro" id="IPR006127">
    <property type="entry name" value="ZnuA-like"/>
</dbReference>
<feature type="compositionally biased region" description="Basic and acidic residues" evidence="2">
    <location>
        <begin position="142"/>
        <end position="215"/>
    </location>
</feature>
<dbReference type="PANTHER" id="PTHR42953">
    <property type="entry name" value="HIGH-AFFINITY ZINC UPTAKE SYSTEM PROTEIN ZNUA-RELATED"/>
    <property type="match status" value="1"/>
</dbReference>
<keyword evidence="3" id="KW-0732">Signal</keyword>
<protein>
    <submittedName>
        <fullName evidence="4">ABC transporter substrate-binding protein</fullName>
    </submittedName>
</protein>
<dbReference type="SUPFAM" id="SSF53807">
    <property type="entry name" value="Helical backbone' metal receptor"/>
    <property type="match status" value="1"/>
</dbReference>
<evidence type="ECO:0000256" key="3">
    <source>
        <dbReference type="SAM" id="SignalP"/>
    </source>
</evidence>
<dbReference type="EMBL" id="PZJJ01000017">
    <property type="protein sequence ID" value="PTL38542.1"/>
    <property type="molecule type" value="Genomic_DNA"/>
</dbReference>
<dbReference type="Proteomes" id="UP000240509">
    <property type="component" value="Unassembled WGS sequence"/>
</dbReference>
<comment type="caution">
    <text evidence="4">The sequence shown here is derived from an EMBL/GenBank/DDBJ whole genome shotgun (WGS) entry which is preliminary data.</text>
</comment>
<feature type="region of interest" description="Disordered" evidence="2">
    <location>
        <begin position="135"/>
        <end position="220"/>
    </location>
</feature>
<dbReference type="OrthoDB" id="9810636at2"/>
<dbReference type="PROSITE" id="PS51257">
    <property type="entry name" value="PROKAR_LIPOPROTEIN"/>
    <property type="match status" value="1"/>
</dbReference>
<feature type="chain" id="PRO_5015499097" evidence="3">
    <location>
        <begin position="24"/>
        <end position="386"/>
    </location>
</feature>
<feature type="signal peptide" evidence="3">
    <location>
        <begin position="1"/>
        <end position="23"/>
    </location>
</feature>
<organism evidence="4 5">
    <name type="scientific">Alkalicoccus saliphilus</name>
    <dbReference type="NCBI Taxonomy" id="200989"/>
    <lineage>
        <taxon>Bacteria</taxon>
        <taxon>Bacillati</taxon>
        <taxon>Bacillota</taxon>
        <taxon>Bacilli</taxon>
        <taxon>Bacillales</taxon>
        <taxon>Bacillaceae</taxon>
        <taxon>Alkalicoccus</taxon>
    </lineage>
</organism>
<dbReference type="RefSeq" id="WP_107585247.1">
    <property type="nucleotide sequence ID" value="NZ_PZJJ01000017.1"/>
</dbReference>
<dbReference type="InterPro" id="IPR050492">
    <property type="entry name" value="Bact_metal-bind_prot9"/>
</dbReference>
<dbReference type="GO" id="GO:0046872">
    <property type="term" value="F:metal ion binding"/>
    <property type="evidence" value="ECO:0007669"/>
    <property type="project" value="InterPro"/>
</dbReference>
<keyword evidence="5" id="KW-1185">Reference proteome</keyword>
<feature type="coiled-coil region" evidence="1">
    <location>
        <begin position="245"/>
        <end position="276"/>
    </location>
</feature>
<dbReference type="AlphaFoldDB" id="A0A2T4U564"/>
<evidence type="ECO:0000313" key="4">
    <source>
        <dbReference type="EMBL" id="PTL38542.1"/>
    </source>
</evidence>
<name>A0A2T4U564_9BACI</name>
<accession>A0A2T4U564</accession>
<reference evidence="4 5" key="1">
    <citation type="submission" date="2018-03" db="EMBL/GenBank/DDBJ databases">
        <title>Alkalicoccus saliphilus sp. nov., isolated from a mineral pool.</title>
        <authorList>
            <person name="Zhao B."/>
        </authorList>
    </citation>
    <scope>NUCLEOTIDE SEQUENCE [LARGE SCALE GENOMIC DNA]</scope>
    <source>
        <strain evidence="4 5">6AG</strain>
    </source>
</reference>
<dbReference type="GO" id="GO:0030001">
    <property type="term" value="P:metal ion transport"/>
    <property type="evidence" value="ECO:0007669"/>
    <property type="project" value="InterPro"/>
</dbReference>
<dbReference type="PANTHER" id="PTHR42953:SF8">
    <property type="entry name" value="ZINT DOMAIN-CONTAINING PROTEIN"/>
    <property type="match status" value="1"/>
</dbReference>
<evidence type="ECO:0000256" key="2">
    <source>
        <dbReference type="SAM" id="MobiDB-lite"/>
    </source>
</evidence>